<gene>
    <name evidence="3" type="ORF">DFR39_10375</name>
</gene>
<keyword evidence="2" id="KW-1133">Transmembrane helix</keyword>
<dbReference type="OrthoDB" id="9952795at2"/>
<dbReference type="AlphaFoldDB" id="A0A4R6N7I6"/>
<dbReference type="RefSeq" id="WP_133603071.1">
    <property type="nucleotide sequence ID" value="NZ_JAUFPJ010000010.1"/>
</dbReference>
<comment type="caution">
    <text evidence="3">The sequence shown here is derived from an EMBL/GenBank/DDBJ whole genome shotgun (WGS) entry which is preliminary data.</text>
</comment>
<keyword evidence="2" id="KW-0472">Membrane</keyword>
<organism evidence="3 4">
    <name type="scientific">Roseateles asaccharophilus</name>
    <dbReference type="NCBI Taxonomy" id="582607"/>
    <lineage>
        <taxon>Bacteria</taxon>
        <taxon>Pseudomonadati</taxon>
        <taxon>Pseudomonadota</taxon>
        <taxon>Betaproteobacteria</taxon>
        <taxon>Burkholderiales</taxon>
        <taxon>Sphaerotilaceae</taxon>
        <taxon>Roseateles</taxon>
    </lineage>
</organism>
<protein>
    <submittedName>
        <fullName evidence="3">Uncharacterized protein</fullName>
    </submittedName>
</protein>
<name>A0A4R6N7I6_9BURK</name>
<dbReference type="Proteomes" id="UP000295357">
    <property type="component" value="Unassembled WGS sequence"/>
</dbReference>
<feature type="region of interest" description="Disordered" evidence="1">
    <location>
        <begin position="274"/>
        <end position="295"/>
    </location>
</feature>
<feature type="transmembrane region" description="Helical" evidence="2">
    <location>
        <begin position="7"/>
        <end position="29"/>
    </location>
</feature>
<keyword evidence="4" id="KW-1185">Reference proteome</keyword>
<evidence type="ECO:0000313" key="4">
    <source>
        <dbReference type="Proteomes" id="UP000295357"/>
    </source>
</evidence>
<feature type="region of interest" description="Disordered" evidence="1">
    <location>
        <begin position="328"/>
        <end position="359"/>
    </location>
</feature>
<feature type="compositionally biased region" description="Basic and acidic residues" evidence="1">
    <location>
        <begin position="328"/>
        <end position="339"/>
    </location>
</feature>
<evidence type="ECO:0000256" key="1">
    <source>
        <dbReference type="SAM" id="MobiDB-lite"/>
    </source>
</evidence>
<keyword evidence="2" id="KW-0812">Transmembrane</keyword>
<accession>A0A4R6N7I6</accession>
<evidence type="ECO:0000313" key="3">
    <source>
        <dbReference type="EMBL" id="TDP11152.1"/>
    </source>
</evidence>
<dbReference type="EMBL" id="SNXE01000003">
    <property type="protein sequence ID" value="TDP11152.1"/>
    <property type="molecule type" value="Genomic_DNA"/>
</dbReference>
<reference evidence="3 4" key="1">
    <citation type="submission" date="2019-03" db="EMBL/GenBank/DDBJ databases">
        <title>Genomic Encyclopedia of Type Strains, Phase IV (KMG-IV): sequencing the most valuable type-strain genomes for metagenomic binning, comparative biology and taxonomic classification.</title>
        <authorList>
            <person name="Goeker M."/>
        </authorList>
    </citation>
    <scope>NUCLEOTIDE SEQUENCE [LARGE SCALE GENOMIC DNA]</scope>
    <source>
        <strain evidence="3 4">DSM 25082</strain>
    </source>
</reference>
<sequence>MEIGAEGVAAVSLFLANVIVIIVAIGTYWRMTRYEENNHVHIIKALLETREAGREMKAAARELLRAAERAGASGPGQGGSQGAFGAPLSAADLRALSELPQLVRQLLAVSDLAHERGDVPGEWGEGPEPLPPPERAQEMSQEQLEALKLSHRKEVERILAQRRRVQAELMEARERLEESSRLLNSFRTRAAQSLSDKAELKAVRERAERAESVAAKLQRDMDDLLRSSRTAAGRLAAPDAQTLRQMEQEAQAQREQLAEAARTIETLRAQLEALGADAPQQDEFRQSANEAAREQLEREIEKLNQRVEELEDSLRRNLVEKSFIEDHYLKEAQRPRDEAATGAAPVPPLTTDQERVEQR</sequence>
<evidence type="ECO:0000256" key="2">
    <source>
        <dbReference type="SAM" id="Phobius"/>
    </source>
</evidence>
<proteinExistence type="predicted"/>